<proteinExistence type="predicted"/>
<feature type="transmembrane region" description="Helical" evidence="1">
    <location>
        <begin position="97"/>
        <end position="113"/>
    </location>
</feature>
<protein>
    <submittedName>
        <fullName evidence="2">Spirocyclase AveC family protein</fullName>
    </submittedName>
</protein>
<feature type="transmembrane region" description="Helical" evidence="1">
    <location>
        <begin position="24"/>
        <end position="47"/>
    </location>
</feature>
<evidence type="ECO:0000313" key="2">
    <source>
        <dbReference type="EMBL" id="QSY49383.1"/>
    </source>
</evidence>
<dbReference type="Pfam" id="PF17198">
    <property type="entry name" value="AveC_like"/>
    <property type="match status" value="1"/>
</dbReference>
<keyword evidence="1" id="KW-0472">Membrane</keyword>
<accession>A0ABX7RPU9</accession>
<feature type="transmembrane region" description="Helical" evidence="1">
    <location>
        <begin position="277"/>
        <end position="300"/>
    </location>
</feature>
<dbReference type="RefSeq" id="WP_207555267.1">
    <property type="nucleotide sequence ID" value="NZ_CP071595.1"/>
</dbReference>
<evidence type="ECO:0000256" key="1">
    <source>
        <dbReference type="SAM" id="Phobius"/>
    </source>
</evidence>
<keyword evidence="1" id="KW-1133">Transmembrane helix</keyword>
<evidence type="ECO:0000313" key="3">
    <source>
        <dbReference type="Proteomes" id="UP000671836"/>
    </source>
</evidence>
<dbReference type="Proteomes" id="UP000671836">
    <property type="component" value="Chromosome"/>
</dbReference>
<name>A0ABX7RPU9_9ACTN</name>
<keyword evidence="3" id="KW-1185">Reference proteome</keyword>
<dbReference type="InterPro" id="IPR033459">
    <property type="entry name" value="AveC-like"/>
</dbReference>
<keyword evidence="1" id="KW-0812">Transmembrane</keyword>
<dbReference type="EMBL" id="CP071595">
    <property type="protein sequence ID" value="QSY49383.1"/>
    <property type="molecule type" value="Genomic_DNA"/>
</dbReference>
<feature type="transmembrane region" description="Helical" evidence="1">
    <location>
        <begin position="67"/>
        <end position="85"/>
    </location>
</feature>
<reference evidence="2 3" key="1">
    <citation type="submission" date="2021-03" db="EMBL/GenBank/DDBJ databases">
        <title>Streptomyces strains.</title>
        <authorList>
            <person name="Lund M.B."/>
            <person name="Toerring T."/>
        </authorList>
    </citation>
    <scope>NUCLEOTIDE SEQUENCE [LARGE SCALE GENOMIC DNA]</scope>
    <source>
        <strain evidence="2 3">KCC S-1010</strain>
    </source>
</reference>
<feature type="transmembrane region" description="Helical" evidence="1">
    <location>
        <begin position="237"/>
        <end position="257"/>
    </location>
</feature>
<sequence length="341" mass="37156">MKGAGTPSLATESLGLRSLISRPIVWWALLGAAFVILQLYVYAAWLLRGDPAPVGTGDDPVPRGVRVWAWLFQVLVPCAFVLCLVHVVRDCRARRRLSFDALLLGGWFLVYWQDHMPVLWRADFFYSSYLANLSSWAPQVPGWVSRGDDRTPAPLLLTSTLFPLLGLCTAVVICAVLRRCAPVRSLSSRPALVAVAIVTGTVLDLVCESALLLTGLISYPGTVGALTLWSGQPYQFPLYEAVLLGSVWGVAGSLRFFRTAQDRSAVERGDTGLPPRVAVTLRILAVAGVLNFLFLSYALLFNTISLHGDPVDQDRPSHLSSIRCLTPGQPLCVSPAEEADR</sequence>
<feature type="transmembrane region" description="Helical" evidence="1">
    <location>
        <begin position="155"/>
        <end position="178"/>
    </location>
</feature>
<feature type="transmembrane region" description="Helical" evidence="1">
    <location>
        <begin position="190"/>
        <end position="217"/>
    </location>
</feature>
<gene>
    <name evidence="2" type="ORF">J3S04_31430</name>
</gene>
<organism evidence="2 3">
    <name type="scientific">Streptomyces griseocarneus</name>
    <dbReference type="NCBI Taxonomy" id="51201"/>
    <lineage>
        <taxon>Bacteria</taxon>
        <taxon>Bacillati</taxon>
        <taxon>Actinomycetota</taxon>
        <taxon>Actinomycetes</taxon>
        <taxon>Kitasatosporales</taxon>
        <taxon>Streptomycetaceae</taxon>
        <taxon>Streptomyces</taxon>
    </lineage>
</organism>